<gene>
    <name evidence="6" type="ORF">MW046_13725</name>
</gene>
<dbReference type="InterPro" id="IPR050707">
    <property type="entry name" value="HTH_MetabolicPath_Reg"/>
</dbReference>
<dbReference type="AlphaFoldDB" id="A0A8U0A5P5"/>
<dbReference type="GO" id="GO:0003700">
    <property type="term" value="F:DNA-binding transcription factor activity"/>
    <property type="evidence" value="ECO:0007669"/>
    <property type="project" value="TreeGrafter"/>
</dbReference>
<dbReference type="PROSITE" id="PS51078">
    <property type="entry name" value="ICLR_ED"/>
    <property type="match status" value="1"/>
</dbReference>
<keyword evidence="7" id="KW-1185">Reference proteome</keyword>
<evidence type="ECO:0000259" key="4">
    <source>
        <dbReference type="PROSITE" id="PS51077"/>
    </source>
</evidence>
<dbReference type="Proteomes" id="UP000831768">
    <property type="component" value="Plasmid unnamed1"/>
</dbReference>
<dbReference type="GO" id="GO:0003677">
    <property type="term" value="F:DNA binding"/>
    <property type="evidence" value="ECO:0007669"/>
    <property type="project" value="UniProtKB-KW"/>
</dbReference>
<keyword evidence="3" id="KW-0804">Transcription</keyword>
<dbReference type="Pfam" id="PF01614">
    <property type="entry name" value="IclR_C"/>
    <property type="match status" value="1"/>
</dbReference>
<dbReference type="PANTHER" id="PTHR30136:SF35">
    <property type="entry name" value="HTH-TYPE TRANSCRIPTIONAL REGULATOR RV1719"/>
    <property type="match status" value="1"/>
</dbReference>
<dbReference type="Gene3D" id="3.30.450.40">
    <property type="match status" value="1"/>
</dbReference>
<dbReference type="InterPro" id="IPR014757">
    <property type="entry name" value="Tscrpt_reg_IclR_C"/>
</dbReference>
<organism evidence="6 7">
    <name type="scientific">Halocatena salina</name>
    <dbReference type="NCBI Taxonomy" id="2934340"/>
    <lineage>
        <taxon>Archaea</taxon>
        <taxon>Methanobacteriati</taxon>
        <taxon>Methanobacteriota</taxon>
        <taxon>Stenosarchaea group</taxon>
        <taxon>Halobacteria</taxon>
        <taxon>Halobacteriales</taxon>
        <taxon>Natronomonadaceae</taxon>
        <taxon>Halocatena</taxon>
    </lineage>
</organism>
<keyword evidence="2" id="KW-0238">DNA-binding</keyword>
<name>A0A8U0A5P5_9EURY</name>
<sequence length="257" mass="28194">MSEWESPGRSLKTIETATTILDTVQRLEGAKLSEIAVAVDLAESTVHGYLTTLESLGYLTRNDQGYHIGLEFLNKGGHARARTPAYELIIPKVDSLASQTGERIQFIVEENGYGYYIHVATGENAILVDAHIGKRVHLHASSAGKAILSTLPEVRVDAILDQRGMPSYTPATITTRADLADELAAIRERGYSISNEESISGLTGIGVPIRSDTRREPIGAISLSVSPHRLDNDHFEDEISNTLLRTVNEIELDLQYR</sequence>
<dbReference type="SUPFAM" id="SSF46785">
    <property type="entry name" value="Winged helix' DNA-binding domain"/>
    <property type="match status" value="1"/>
</dbReference>
<dbReference type="InterPro" id="IPR036390">
    <property type="entry name" value="WH_DNA-bd_sf"/>
</dbReference>
<dbReference type="SUPFAM" id="SSF55781">
    <property type="entry name" value="GAF domain-like"/>
    <property type="match status" value="1"/>
</dbReference>
<dbReference type="InterPro" id="IPR036388">
    <property type="entry name" value="WH-like_DNA-bd_sf"/>
</dbReference>
<geneLocation type="plasmid" evidence="6 7">
    <name>unnamed1</name>
</geneLocation>
<dbReference type="InterPro" id="IPR029016">
    <property type="entry name" value="GAF-like_dom_sf"/>
</dbReference>
<dbReference type="EMBL" id="CP096020">
    <property type="protein sequence ID" value="UPM44495.1"/>
    <property type="molecule type" value="Genomic_DNA"/>
</dbReference>
<dbReference type="Gene3D" id="1.10.10.10">
    <property type="entry name" value="Winged helix-like DNA-binding domain superfamily/Winged helix DNA-binding domain"/>
    <property type="match status" value="1"/>
</dbReference>
<dbReference type="KEGG" id="haad:MW046_13725"/>
<dbReference type="InterPro" id="IPR005471">
    <property type="entry name" value="Tscrpt_reg_IclR_N"/>
</dbReference>
<reference evidence="6" key="1">
    <citation type="submission" date="2022-04" db="EMBL/GenBank/DDBJ databases">
        <title>Halocatena sp. nov., isolated from a salt lake.</title>
        <authorList>
            <person name="Cui H.-L."/>
        </authorList>
    </citation>
    <scope>NUCLEOTIDE SEQUENCE</scope>
    <source>
        <strain evidence="6">AD-1</strain>
        <plasmid evidence="6">unnamed1</plasmid>
    </source>
</reference>
<dbReference type="GeneID" id="71929126"/>
<dbReference type="Pfam" id="PF09339">
    <property type="entry name" value="HTH_IclR"/>
    <property type="match status" value="1"/>
</dbReference>
<evidence type="ECO:0000259" key="5">
    <source>
        <dbReference type="PROSITE" id="PS51078"/>
    </source>
</evidence>
<dbReference type="PANTHER" id="PTHR30136">
    <property type="entry name" value="HELIX-TURN-HELIX TRANSCRIPTIONAL REGULATOR, ICLR FAMILY"/>
    <property type="match status" value="1"/>
</dbReference>
<protein>
    <submittedName>
        <fullName evidence="6">IclR family transcriptional regulator</fullName>
    </submittedName>
</protein>
<dbReference type="GO" id="GO:0045892">
    <property type="term" value="P:negative regulation of DNA-templated transcription"/>
    <property type="evidence" value="ECO:0007669"/>
    <property type="project" value="TreeGrafter"/>
</dbReference>
<feature type="domain" description="HTH iclR-type" evidence="4">
    <location>
        <begin position="11"/>
        <end position="70"/>
    </location>
</feature>
<keyword evidence="6" id="KW-0614">Plasmid</keyword>
<dbReference type="SMART" id="SM00346">
    <property type="entry name" value="HTH_ICLR"/>
    <property type="match status" value="1"/>
</dbReference>
<evidence type="ECO:0000313" key="6">
    <source>
        <dbReference type="EMBL" id="UPM44495.1"/>
    </source>
</evidence>
<evidence type="ECO:0000256" key="2">
    <source>
        <dbReference type="ARBA" id="ARBA00023125"/>
    </source>
</evidence>
<evidence type="ECO:0000256" key="3">
    <source>
        <dbReference type="ARBA" id="ARBA00023163"/>
    </source>
</evidence>
<dbReference type="RefSeq" id="WP_247995149.1">
    <property type="nucleotide sequence ID" value="NZ_CP096020.1"/>
</dbReference>
<feature type="domain" description="IclR-ED" evidence="5">
    <location>
        <begin position="71"/>
        <end position="256"/>
    </location>
</feature>
<accession>A0A8U0A5P5</accession>
<keyword evidence="1" id="KW-0805">Transcription regulation</keyword>
<proteinExistence type="predicted"/>
<evidence type="ECO:0000313" key="7">
    <source>
        <dbReference type="Proteomes" id="UP000831768"/>
    </source>
</evidence>
<dbReference type="PROSITE" id="PS51077">
    <property type="entry name" value="HTH_ICLR"/>
    <property type="match status" value="1"/>
</dbReference>
<evidence type="ECO:0000256" key="1">
    <source>
        <dbReference type="ARBA" id="ARBA00023015"/>
    </source>
</evidence>